<protein>
    <submittedName>
        <fullName evidence="1">Uncharacterized protein</fullName>
    </submittedName>
</protein>
<comment type="caution">
    <text evidence="1">The sequence shown here is derived from an EMBL/GenBank/DDBJ whole genome shotgun (WGS) entry which is preliminary data.</text>
</comment>
<proteinExistence type="predicted"/>
<dbReference type="RefSeq" id="WP_277829808.1">
    <property type="nucleotide sequence ID" value="NZ_JARQZE010000001.1"/>
</dbReference>
<dbReference type="Proteomes" id="UP001597158">
    <property type="component" value="Unassembled WGS sequence"/>
</dbReference>
<accession>A0ABW3WHL0</accession>
<reference evidence="2" key="1">
    <citation type="journal article" date="2019" name="Int. J. Syst. Evol. Microbiol.">
        <title>The Global Catalogue of Microorganisms (GCM) 10K type strain sequencing project: providing services to taxonomists for standard genome sequencing and annotation.</title>
        <authorList>
            <consortium name="The Broad Institute Genomics Platform"/>
            <consortium name="The Broad Institute Genome Sequencing Center for Infectious Disease"/>
            <person name="Wu L."/>
            <person name="Ma J."/>
        </authorList>
    </citation>
    <scope>NUCLEOTIDE SEQUENCE [LARGE SCALE GENOMIC DNA]</scope>
    <source>
        <strain evidence="2">CCUG 48884</strain>
    </source>
</reference>
<gene>
    <name evidence="1" type="ORF">ACFQ4M_15975</name>
</gene>
<dbReference type="EMBL" id="JBHTMC010000027">
    <property type="protein sequence ID" value="MFD1265074.1"/>
    <property type="molecule type" value="Genomic_DNA"/>
</dbReference>
<organism evidence="1 2">
    <name type="scientific">Thauera mechernichensis</name>
    <dbReference type="NCBI Taxonomy" id="82788"/>
    <lineage>
        <taxon>Bacteria</taxon>
        <taxon>Pseudomonadati</taxon>
        <taxon>Pseudomonadota</taxon>
        <taxon>Betaproteobacteria</taxon>
        <taxon>Rhodocyclales</taxon>
        <taxon>Zoogloeaceae</taxon>
        <taxon>Thauera</taxon>
    </lineage>
</organism>
<sequence>MNVDAYQWLPAALIPVQTALRDRIDQGGLPGRFKVYDVDDTLLATLALSHPCGSLDAAGALTLTPGAPESSAPAGGAAAYAVMEAGDSTPLLLLPVVEGATPLPGYLVISSANIVAGGTVSMVSAQVG</sequence>
<name>A0ABW3WHL0_9RHOO</name>
<evidence type="ECO:0000313" key="2">
    <source>
        <dbReference type="Proteomes" id="UP001597158"/>
    </source>
</evidence>
<evidence type="ECO:0000313" key="1">
    <source>
        <dbReference type="EMBL" id="MFD1265074.1"/>
    </source>
</evidence>
<keyword evidence="2" id="KW-1185">Reference proteome</keyword>